<proteinExistence type="predicted"/>
<evidence type="ECO:0000313" key="2">
    <source>
        <dbReference type="Ensembl" id="ENSJHYP00000000230.1"/>
    </source>
</evidence>
<keyword evidence="1" id="KW-0472">Membrane</keyword>
<dbReference type="Proteomes" id="UP000694408">
    <property type="component" value="Unplaced"/>
</dbReference>
<dbReference type="OMA" id="IMKFFCF"/>
<keyword evidence="1" id="KW-0812">Transmembrane</keyword>
<keyword evidence="1" id="KW-1133">Transmembrane helix</keyword>
<dbReference type="AlphaFoldDB" id="A0A8C5ID58"/>
<accession>A0A8C5ID58</accession>
<reference evidence="2" key="1">
    <citation type="submission" date="2025-08" db="UniProtKB">
        <authorList>
            <consortium name="Ensembl"/>
        </authorList>
    </citation>
    <scope>IDENTIFICATION</scope>
</reference>
<feature type="transmembrane region" description="Helical" evidence="1">
    <location>
        <begin position="46"/>
        <end position="63"/>
    </location>
</feature>
<protein>
    <submittedName>
        <fullName evidence="2">Uncharacterized protein</fullName>
    </submittedName>
</protein>
<organism evidence="2 3">
    <name type="scientific">Junco hyemalis</name>
    <name type="common">Dark-eyed junco</name>
    <dbReference type="NCBI Taxonomy" id="40217"/>
    <lineage>
        <taxon>Eukaryota</taxon>
        <taxon>Metazoa</taxon>
        <taxon>Chordata</taxon>
        <taxon>Craniata</taxon>
        <taxon>Vertebrata</taxon>
        <taxon>Euteleostomi</taxon>
        <taxon>Archelosauria</taxon>
        <taxon>Archosauria</taxon>
        <taxon>Dinosauria</taxon>
        <taxon>Saurischia</taxon>
        <taxon>Theropoda</taxon>
        <taxon>Coelurosauria</taxon>
        <taxon>Aves</taxon>
        <taxon>Neognathae</taxon>
        <taxon>Neoaves</taxon>
        <taxon>Telluraves</taxon>
        <taxon>Australaves</taxon>
        <taxon>Passeriformes</taxon>
        <taxon>Passerellidae</taxon>
        <taxon>Junco</taxon>
    </lineage>
</organism>
<evidence type="ECO:0000256" key="1">
    <source>
        <dbReference type="SAM" id="Phobius"/>
    </source>
</evidence>
<name>A0A8C5ID58_JUNHY</name>
<keyword evidence="3" id="KW-1185">Reference proteome</keyword>
<reference evidence="2" key="2">
    <citation type="submission" date="2025-09" db="UniProtKB">
        <authorList>
            <consortium name="Ensembl"/>
        </authorList>
    </citation>
    <scope>IDENTIFICATION</scope>
</reference>
<feature type="transmembrane region" description="Helical" evidence="1">
    <location>
        <begin position="69"/>
        <end position="85"/>
    </location>
</feature>
<dbReference type="Ensembl" id="ENSJHYT00000000320.1">
    <property type="protein sequence ID" value="ENSJHYP00000000230.1"/>
    <property type="gene ID" value="ENSJHYG00000000247.1"/>
</dbReference>
<evidence type="ECO:0000313" key="3">
    <source>
        <dbReference type="Proteomes" id="UP000694408"/>
    </source>
</evidence>
<sequence>ISNRPGKRTRAPHLYHKSLLTLPHPSPSQNITCFSLKERLFLVRTLWLYLIIMKFLFFCFSLLEELANGLILVFFFTNSFLSVFPA</sequence>